<accession>A0AAX4JY69</accession>
<feature type="region of interest" description="Disordered" evidence="1">
    <location>
        <begin position="1"/>
        <end position="55"/>
    </location>
</feature>
<dbReference type="RefSeq" id="XP_066076236.1">
    <property type="nucleotide sequence ID" value="XM_066220139.1"/>
</dbReference>
<organism evidence="2 3">
    <name type="scientific">Kwoniella dendrophila CBS 6074</name>
    <dbReference type="NCBI Taxonomy" id="1295534"/>
    <lineage>
        <taxon>Eukaryota</taxon>
        <taxon>Fungi</taxon>
        <taxon>Dikarya</taxon>
        <taxon>Basidiomycota</taxon>
        <taxon>Agaricomycotina</taxon>
        <taxon>Tremellomycetes</taxon>
        <taxon>Tremellales</taxon>
        <taxon>Cryptococcaceae</taxon>
        <taxon>Kwoniella</taxon>
    </lineage>
</organism>
<dbReference type="EMBL" id="CP144102">
    <property type="protein sequence ID" value="WWC89473.1"/>
    <property type="molecule type" value="Genomic_DNA"/>
</dbReference>
<gene>
    <name evidence="2" type="ORF">L201_004397</name>
</gene>
<name>A0AAX4JY69_9TREE</name>
<feature type="compositionally biased region" description="Polar residues" evidence="1">
    <location>
        <begin position="30"/>
        <end position="55"/>
    </location>
</feature>
<proteinExistence type="predicted"/>
<evidence type="ECO:0000313" key="3">
    <source>
        <dbReference type="Proteomes" id="UP001355207"/>
    </source>
</evidence>
<dbReference type="PANTHER" id="PTHR38696">
    <property type="entry name" value="MEDIATOR OF RNA POLYMERASE II TRANSCRIPTION SUBUNIT 13"/>
    <property type="match status" value="1"/>
</dbReference>
<protein>
    <submittedName>
        <fullName evidence="2">Uncharacterized protein</fullName>
    </submittedName>
</protein>
<dbReference type="PANTHER" id="PTHR38696:SF1">
    <property type="entry name" value="MEDIATOR OF RNA POLYMERASE II TRANSCRIPTION SUBUNIT 13"/>
    <property type="match status" value="1"/>
</dbReference>
<evidence type="ECO:0000256" key="1">
    <source>
        <dbReference type="SAM" id="MobiDB-lite"/>
    </source>
</evidence>
<feature type="compositionally biased region" description="Polar residues" evidence="1">
    <location>
        <begin position="7"/>
        <end position="17"/>
    </location>
</feature>
<evidence type="ECO:0000313" key="2">
    <source>
        <dbReference type="EMBL" id="WWC89473.1"/>
    </source>
</evidence>
<keyword evidence="3" id="KW-1185">Reference proteome</keyword>
<dbReference type="AlphaFoldDB" id="A0AAX4JY69"/>
<reference evidence="2 3" key="1">
    <citation type="submission" date="2024-01" db="EMBL/GenBank/DDBJ databases">
        <title>Comparative genomics of Cryptococcus and Kwoniella reveals pathogenesis evolution and contrasting modes of karyotype evolution via chromosome fusion or intercentromeric recombination.</title>
        <authorList>
            <person name="Coelho M.A."/>
            <person name="David-Palma M."/>
            <person name="Shea T."/>
            <person name="Bowers K."/>
            <person name="McGinley-Smith S."/>
            <person name="Mohammad A.W."/>
            <person name="Gnirke A."/>
            <person name="Yurkov A.M."/>
            <person name="Nowrousian M."/>
            <person name="Sun S."/>
            <person name="Cuomo C.A."/>
            <person name="Heitman J."/>
        </authorList>
    </citation>
    <scope>NUCLEOTIDE SEQUENCE [LARGE SCALE GENOMIC DNA]</scope>
    <source>
        <strain evidence="2 3">CBS 6074</strain>
    </source>
</reference>
<sequence length="287" mass="32436">MGKLSEFLSSSSNNHEQQPPPPTYHESKIPNHNYSHTQQPSSSSFGVSTYQQHQQLPPPEFPHLFACLHLGRSDRIRLINLPSNSIPTVEAAIRKVWLAGIQNAGPYHKGYEWKLSGNPWHGQGPEAIHSRRLLCHVLHALSSIGWDLHMACDLTKKGWDKDTLILHSVQPKQKFYFSVSFNQGDKIRIIDPPDENVKNAFIRAVRTWPLGIQSEYEKEPGAHQIKLRGNPWWTSDGTQVVEARILACTVLSAMESVGFELVGSVDMSMGNGDRSYDLDTWFFAQKM</sequence>
<dbReference type="Proteomes" id="UP001355207">
    <property type="component" value="Chromosome 5"/>
</dbReference>
<dbReference type="GeneID" id="91095067"/>